<proteinExistence type="predicted"/>
<reference evidence="1 2" key="1">
    <citation type="submission" date="2020-07" db="EMBL/GenBank/DDBJ databases">
        <title>Definition of the novel symbiovar canariense within Mesorhizobium novociceri, a new species of genus Mesorhizobium nodulating Cicer canariense in the Caldera de Taburiente National Park (La Palma, Canary Islands).</title>
        <authorList>
            <person name="Leon-Barrios M."/>
            <person name="Perez-Yepez J."/>
            <person name="Flores-Felix J.D."/>
            <person name="Ramirez-Baena M.H."/>
            <person name="Pulido-Suarez L."/>
            <person name="Igual J.M."/>
            <person name="Velazquez E."/>
            <person name="Peix A."/>
        </authorList>
    </citation>
    <scope>NUCLEOTIDE SEQUENCE [LARGE SCALE GENOMIC DNA]</scope>
    <source>
        <strain evidence="1 2">CCANP35</strain>
    </source>
</reference>
<comment type="caution">
    <text evidence="1">The sequence shown here is derived from an EMBL/GenBank/DDBJ whole genome shotgun (WGS) entry which is preliminary data.</text>
</comment>
<dbReference type="NCBIfam" id="TIGR04255">
    <property type="entry name" value="sporadTIGR04255"/>
    <property type="match status" value="1"/>
</dbReference>
<dbReference type="RefSeq" id="WP_181061532.1">
    <property type="nucleotide sequence ID" value="NZ_JACDTY010000025.1"/>
</dbReference>
<sequence>MTAKVGRENCFATPLPVYYLAKDSVRVTDSMTATRELLYERAPLTEVIAELHWALTPLQIVPGTAIDPFYPALEDRFTAALANSGFSHIETRVPDDVPREMLPHTVIRLFRTSPQKWPVYQIGPGVFTANVVPPYGGWSKFKPVIRSGIDHLLTSYPDVSHLRAERIILRYVNAFGPEYGLTSHSDFINDVLGFTVSWPEGIIDVAGGSSDFALTGDLRVPIAHLPGAFGLLSWKEGAKPNGDKVVVLNLSVNAPLATNVDLELWLHTFDSAHQVISKWFEAIIARKIRPLLGEELKA</sequence>
<organism evidence="1 2">
    <name type="scientific">Mesorhizobium neociceri</name>
    <dbReference type="NCBI Taxonomy" id="1307853"/>
    <lineage>
        <taxon>Bacteria</taxon>
        <taxon>Pseudomonadati</taxon>
        <taxon>Pseudomonadota</taxon>
        <taxon>Alphaproteobacteria</taxon>
        <taxon>Hyphomicrobiales</taxon>
        <taxon>Phyllobacteriaceae</taxon>
        <taxon>Mesorhizobium</taxon>
    </lineage>
</organism>
<dbReference type="AlphaFoldDB" id="A0A838BGH1"/>
<evidence type="ECO:0000313" key="2">
    <source>
        <dbReference type="Proteomes" id="UP000558284"/>
    </source>
</evidence>
<accession>A0A838BGH1</accession>
<name>A0A838BGH1_9HYPH</name>
<protein>
    <submittedName>
        <fullName evidence="1">TIGR04255 family protein</fullName>
    </submittedName>
</protein>
<gene>
    <name evidence="1" type="ORF">H0241_30795</name>
</gene>
<dbReference type="EMBL" id="JACDTY010000025">
    <property type="protein sequence ID" value="MBA1144594.1"/>
    <property type="molecule type" value="Genomic_DNA"/>
</dbReference>
<dbReference type="Proteomes" id="UP000558284">
    <property type="component" value="Unassembled WGS sequence"/>
</dbReference>
<evidence type="ECO:0000313" key="1">
    <source>
        <dbReference type="EMBL" id="MBA1144594.1"/>
    </source>
</evidence>
<dbReference type="InterPro" id="IPR026349">
    <property type="entry name" value="CHP04255"/>
</dbReference>
<keyword evidence="2" id="KW-1185">Reference proteome</keyword>